<dbReference type="HOGENOM" id="CLU_3232659_0_0_7"/>
<feature type="region of interest" description="Disordered" evidence="1">
    <location>
        <begin position="19"/>
        <end position="43"/>
    </location>
</feature>
<name>L0RAT9_9BACT</name>
<evidence type="ECO:0000313" key="2">
    <source>
        <dbReference type="EMBL" id="CCO23888.1"/>
    </source>
</evidence>
<evidence type="ECO:0000256" key="1">
    <source>
        <dbReference type="SAM" id="MobiDB-lite"/>
    </source>
</evidence>
<organism evidence="2 3">
    <name type="scientific">Maridesulfovibrio hydrothermalis AM13 = DSM 14728</name>
    <dbReference type="NCBI Taxonomy" id="1121451"/>
    <lineage>
        <taxon>Bacteria</taxon>
        <taxon>Pseudomonadati</taxon>
        <taxon>Thermodesulfobacteriota</taxon>
        <taxon>Desulfovibrionia</taxon>
        <taxon>Desulfovibrionales</taxon>
        <taxon>Desulfovibrionaceae</taxon>
        <taxon>Maridesulfovibrio</taxon>
    </lineage>
</organism>
<proteinExistence type="predicted"/>
<gene>
    <name evidence="2" type="ORF">DESAM_21611</name>
</gene>
<dbReference type="EMBL" id="FO203522">
    <property type="protein sequence ID" value="CCO23888.1"/>
    <property type="molecule type" value="Genomic_DNA"/>
</dbReference>
<dbReference type="PATRIC" id="fig|1121451.3.peg.1851"/>
<feature type="compositionally biased region" description="Basic and acidic residues" evidence="1">
    <location>
        <begin position="19"/>
        <end position="30"/>
    </location>
</feature>
<evidence type="ECO:0000313" key="3">
    <source>
        <dbReference type="Proteomes" id="UP000010808"/>
    </source>
</evidence>
<keyword evidence="3" id="KW-1185">Reference proteome</keyword>
<dbReference type="KEGG" id="dhy:DESAM_21611"/>
<accession>L0RAT9</accession>
<dbReference type="AlphaFoldDB" id="L0RAT9"/>
<dbReference type="Proteomes" id="UP000010808">
    <property type="component" value="Chromosome"/>
</dbReference>
<protein>
    <submittedName>
        <fullName evidence="2">Uncharacterized protein</fullName>
    </submittedName>
</protein>
<sequence>MQCNSKICFYSPEDKDALHENEAHAAEKGSGKNGAGNGSNGIQ</sequence>
<feature type="compositionally biased region" description="Gly residues" evidence="1">
    <location>
        <begin position="31"/>
        <end position="43"/>
    </location>
</feature>
<reference evidence="2 3" key="1">
    <citation type="submission" date="2012-10" db="EMBL/GenBank/DDBJ databases">
        <authorList>
            <person name="Genoscope - CEA"/>
        </authorList>
    </citation>
    <scope>NUCLEOTIDE SEQUENCE [LARGE SCALE GENOMIC DNA]</scope>
    <source>
        <strain evidence="3">AM13 / DSM 14728</strain>
    </source>
</reference>